<gene>
    <name evidence="2" type="ORF">NQ317_019186</name>
</gene>
<name>A0ABQ9J5D4_9CUCU</name>
<protein>
    <submittedName>
        <fullName evidence="2">Uncharacterized protein</fullName>
    </submittedName>
</protein>
<feature type="compositionally biased region" description="Basic and acidic residues" evidence="1">
    <location>
        <begin position="29"/>
        <end position="43"/>
    </location>
</feature>
<reference evidence="2" key="1">
    <citation type="journal article" date="2023" name="Insect Mol. Biol.">
        <title>Genome sequencing provides insights into the evolution of gene families encoding plant cell wall-degrading enzymes in longhorned beetles.</title>
        <authorList>
            <person name="Shin N.R."/>
            <person name="Okamura Y."/>
            <person name="Kirsch R."/>
            <person name="Pauchet Y."/>
        </authorList>
    </citation>
    <scope>NUCLEOTIDE SEQUENCE</scope>
    <source>
        <strain evidence="2">MMC_N1</strain>
    </source>
</reference>
<sequence length="369" mass="42960">MSKNIQDVNRLIKMLDNQLEAGNSSGTRNEPKRSLKEKDVKDSDGNVDLSGVLDLDLSEEQLNKEIYGGCFDVRVEEVNNTQSENCDTGESEKMHPTFLLKSRKRMQQKRQRRHSLDRRTEKGAKFQVKMKTKFLQMYQNNYRMGEPPIKRKKSTIFIGEDQNKVNKVYANIPEQSQNGEPPRRREKSTRLRILGENKNGGSTNTFEHSQGTGVQQNMQPLEFLQVAKIKRRAWKDEEKRKMMELFGDYIKRKELPSLNNCLEVATVVPELSTRTGQQIRLFVSNEINRRKAAKNHQNGARRSEWTAEETSILQKIFKKYINGELYPSGQEIEEAMKKYPVLANRTNVIIKSKIQYEKKKRKLALNNYL</sequence>
<feature type="region of interest" description="Disordered" evidence="1">
    <location>
        <begin position="17"/>
        <end position="43"/>
    </location>
</feature>
<proteinExistence type="predicted"/>
<comment type="caution">
    <text evidence="2">The sequence shown here is derived from an EMBL/GenBank/DDBJ whole genome shotgun (WGS) entry which is preliminary data.</text>
</comment>
<organism evidence="2 3">
    <name type="scientific">Molorchus minor</name>
    <dbReference type="NCBI Taxonomy" id="1323400"/>
    <lineage>
        <taxon>Eukaryota</taxon>
        <taxon>Metazoa</taxon>
        <taxon>Ecdysozoa</taxon>
        <taxon>Arthropoda</taxon>
        <taxon>Hexapoda</taxon>
        <taxon>Insecta</taxon>
        <taxon>Pterygota</taxon>
        <taxon>Neoptera</taxon>
        <taxon>Endopterygota</taxon>
        <taxon>Coleoptera</taxon>
        <taxon>Polyphaga</taxon>
        <taxon>Cucujiformia</taxon>
        <taxon>Chrysomeloidea</taxon>
        <taxon>Cerambycidae</taxon>
        <taxon>Lamiinae</taxon>
        <taxon>Monochamini</taxon>
        <taxon>Molorchus</taxon>
    </lineage>
</organism>
<dbReference type="Proteomes" id="UP001162164">
    <property type="component" value="Unassembled WGS sequence"/>
</dbReference>
<evidence type="ECO:0000313" key="3">
    <source>
        <dbReference type="Proteomes" id="UP001162164"/>
    </source>
</evidence>
<keyword evidence="3" id="KW-1185">Reference proteome</keyword>
<accession>A0ABQ9J5D4</accession>
<evidence type="ECO:0000256" key="1">
    <source>
        <dbReference type="SAM" id="MobiDB-lite"/>
    </source>
</evidence>
<dbReference type="EMBL" id="JAPWTJ010001199">
    <property type="protein sequence ID" value="KAJ8973315.1"/>
    <property type="molecule type" value="Genomic_DNA"/>
</dbReference>
<evidence type="ECO:0000313" key="2">
    <source>
        <dbReference type="EMBL" id="KAJ8973315.1"/>
    </source>
</evidence>